<dbReference type="SUPFAM" id="SSF53335">
    <property type="entry name" value="S-adenosyl-L-methionine-dependent methyltransferases"/>
    <property type="match status" value="1"/>
</dbReference>
<evidence type="ECO:0000256" key="7">
    <source>
        <dbReference type="SAM" id="MobiDB-lite"/>
    </source>
</evidence>
<evidence type="ECO:0000256" key="3">
    <source>
        <dbReference type="ARBA" id="ARBA00022679"/>
    </source>
</evidence>
<dbReference type="EC" id="2.1.1.37" evidence="1"/>
<dbReference type="Pfam" id="PF00145">
    <property type="entry name" value="DNA_methylase"/>
    <property type="match status" value="2"/>
</dbReference>
<dbReference type="InterPro" id="IPR031303">
    <property type="entry name" value="C5_meth_CS"/>
</dbReference>
<evidence type="ECO:0000313" key="8">
    <source>
        <dbReference type="EMBL" id="QER90592.1"/>
    </source>
</evidence>
<accession>A0ABX6A0Z0</accession>
<dbReference type="Gene3D" id="3.90.120.10">
    <property type="entry name" value="DNA Methylase, subunit A, domain 2"/>
    <property type="match status" value="1"/>
</dbReference>
<dbReference type="RefSeq" id="WP_150157863.1">
    <property type="nucleotide sequence ID" value="NZ_CP043961.1"/>
</dbReference>
<name>A0ABX6A0Z0_STRTE</name>
<sequence>MLTIYDEFAGVGGSSRGATEVPGTELIFAANHKKDAVEDHARNFPNADHFEGDVARARIETFPRADIFWASPSCPPWSNARGKRRDFDHSTQLALPGWEEEPDLETKRARALMEEVPRYLQAMIRRGKPVLCGVVENVVECRKWDQWSRWLREVRCEGLYEVRVIAINSMHVRAPKSRRAPQSRNRLFVAYWLKSLGRTPDWNKWLRPRAYCAVCDETVTALQVFKRQGVDMGAYGRNGQYWYRCPNVKCRGAIVEPEVLPAAAVIDWSLQARRIADRDEPLADATMERILRGIQRYATPFTVPAGGTWRTEPVSVEEPMPTRTTRETDALAVPPLLVPTEGRDGKVATSSEQPMRTQTARNETGLAIPPFQISLRGGGSKKTTYRVDEPMNTVSASGNHHGLVTGQRLLIPYYGNGTARRVEDPVGTVTTRDRWSLAEVRESVDLGDVRFRMLEPHEIGAAMAFPDTYIVTGSKRDKVRKYGNAVTPPVAEVIVSALVEAVTGEPLEVAW</sequence>
<organism evidence="8 9">
    <name type="scientific">Streptomyces tendae</name>
    <dbReference type="NCBI Taxonomy" id="1932"/>
    <lineage>
        <taxon>Bacteria</taxon>
        <taxon>Bacillati</taxon>
        <taxon>Actinomycetota</taxon>
        <taxon>Actinomycetes</taxon>
        <taxon>Kitasatosporales</taxon>
        <taxon>Streptomycetaceae</taxon>
        <taxon>Streptomyces</taxon>
    </lineage>
</organism>
<gene>
    <name evidence="8" type="ORF">F3L20_33775</name>
</gene>
<dbReference type="InterPro" id="IPR050750">
    <property type="entry name" value="C5-MTase"/>
</dbReference>
<protein>
    <recommendedName>
        <fullName evidence="1">DNA (cytosine-5-)-methyltransferase</fullName>
        <ecNumber evidence="1">2.1.1.37</ecNumber>
    </recommendedName>
</protein>
<dbReference type="EMBL" id="CP043961">
    <property type="protein sequence ID" value="QER90592.1"/>
    <property type="molecule type" value="Genomic_DNA"/>
</dbReference>
<feature type="compositionally biased region" description="Polar residues" evidence="7">
    <location>
        <begin position="348"/>
        <end position="359"/>
    </location>
</feature>
<dbReference type="Gene3D" id="3.40.50.150">
    <property type="entry name" value="Vaccinia Virus protein VP39"/>
    <property type="match status" value="1"/>
</dbReference>
<dbReference type="PROSITE" id="PS51679">
    <property type="entry name" value="SAM_MT_C5"/>
    <property type="match status" value="1"/>
</dbReference>
<comment type="similarity">
    <text evidence="6">Belongs to the class I-like SAM-binding methyltransferase superfamily. C5-methyltransferase family.</text>
</comment>
<keyword evidence="9" id="KW-1185">Reference proteome</keyword>
<keyword evidence="2 6" id="KW-0489">Methyltransferase</keyword>
<reference evidence="8 9" key="1">
    <citation type="submission" date="2019-09" db="EMBL/GenBank/DDBJ databases">
        <title>Draft genome sequence of the Ebosin-producing strain Streptomyces sp. 139.</title>
        <authorList>
            <person name="Ai L."/>
            <person name="Geng M."/>
            <person name="Ma M."/>
            <person name="Bai L."/>
        </authorList>
    </citation>
    <scope>NUCLEOTIDE SEQUENCE [LARGE SCALE GENOMIC DNA]</scope>
    <source>
        <strain evidence="8 9">139</strain>
        <plasmid evidence="8 9">unnamed2</plasmid>
    </source>
</reference>
<geneLocation type="plasmid" evidence="8 9">
    <name>unnamed2</name>
</geneLocation>
<dbReference type="PANTHER" id="PTHR46098:SF1">
    <property type="entry name" value="TRNA (CYTOSINE(38)-C(5))-METHYLTRANSFERASE"/>
    <property type="match status" value="1"/>
</dbReference>
<dbReference type="Proteomes" id="UP000324308">
    <property type="component" value="Plasmid unnamed2"/>
</dbReference>
<dbReference type="PROSITE" id="PS00095">
    <property type="entry name" value="C5_MTASE_2"/>
    <property type="match status" value="1"/>
</dbReference>
<evidence type="ECO:0000313" key="9">
    <source>
        <dbReference type="Proteomes" id="UP000324308"/>
    </source>
</evidence>
<dbReference type="GO" id="GO:0008168">
    <property type="term" value="F:methyltransferase activity"/>
    <property type="evidence" value="ECO:0007669"/>
    <property type="project" value="UniProtKB-KW"/>
</dbReference>
<evidence type="ECO:0000256" key="1">
    <source>
        <dbReference type="ARBA" id="ARBA00011975"/>
    </source>
</evidence>
<evidence type="ECO:0000256" key="6">
    <source>
        <dbReference type="PROSITE-ProRule" id="PRU01016"/>
    </source>
</evidence>
<feature type="active site" evidence="6">
    <location>
        <position position="74"/>
    </location>
</feature>
<keyword evidence="8" id="KW-0614">Plasmid</keyword>
<dbReference type="InterPro" id="IPR029063">
    <property type="entry name" value="SAM-dependent_MTases_sf"/>
</dbReference>
<feature type="region of interest" description="Disordered" evidence="7">
    <location>
        <begin position="337"/>
        <end position="359"/>
    </location>
</feature>
<dbReference type="InterPro" id="IPR001525">
    <property type="entry name" value="C5_MeTfrase"/>
</dbReference>
<evidence type="ECO:0000256" key="2">
    <source>
        <dbReference type="ARBA" id="ARBA00022603"/>
    </source>
</evidence>
<keyword evidence="5" id="KW-0680">Restriction system</keyword>
<keyword evidence="4 6" id="KW-0949">S-adenosyl-L-methionine</keyword>
<dbReference type="PANTHER" id="PTHR46098">
    <property type="entry name" value="TRNA (CYTOSINE(38)-C(5))-METHYLTRANSFERASE"/>
    <property type="match status" value="1"/>
</dbReference>
<proteinExistence type="inferred from homology"/>
<dbReference type="GO" id="GO:0032259">
    <property type="term" value="P:methylation"/>
    <property type="evidence" value="ECO:0007669"/>
    <property type="project" value="UniProtKB-KW"/>
</dbReference>
<evidence type="ECO:0000256" key="4">
    <source>
        <dbReference type="ARBA" id="ARBA00022691"/>
    </source>
</evidence>
<evidence type="ECO:0000256" key="5">
    <source>
        <dbReference type="ARBA" id="ARBA00022747"/>
    </source>
</evidence>
<keyword evidence="3 6" id="KW-0808">Transferase</keyword>